<dbReference type="InterPro" id="IPR036852">
    <property type="entry name" value="Peptidase_S8/S53_dom_sf"/>
</dbReference>
<dbReference type="GO" id="GO:0004252">
    <property type="term" value="F:serine-type endopeptidase activity"/>
    <property type="evidence" value="ECO:0007669"/>
    <property type="project" value="UniProtKB-UniRule"/>
</dbReference>
<evidence type="ECO:0000256" key="3">
    <source>
        <dbReference type="ARBA" id="ARBA00022801"/>
    </source>
</evidence>
<dbReference type="PROSITE" id="PS00138">
    <property type="entry name" value="SUBTILASE_SER"/>
    <property type="match status" value="1"/>
</dbReference>
<gene>
    <name evidence="8" type="ORF">ThesuDRAFT_02420</name>
</gene>
<dbReference type="InterPro" id="IPR015500">
    <property type="entry name" value="Peptidase_S8_subtilisin-rel"/>
</dbReference>
<dbReference type="eggNOG" id="COG1404">
    <property type="taxonomic scope" value="Bacteria"/>
</dbReference>
<dbReference type="PROSITE" id="PS51892">
    <property type="entry name" value="SUBTILASE"/>
    <property type="match status" value="1"/>
</dbReference>
<dbReference type="SUPFAM" id="SSF52743">
    <property type="entry name" value="Subtilisin-like"/>
    <property type="match status" value="1"/>
</dbReference>
<dbReference type="RefSeq" id="WP_006904701.1">
    <property type="nucleotide sequence ID" value="NZ_JH976535.1"/>
</dbReference>
<evidence type="ECO:0000256" key="5">
    <source>
        <dbReference type="PROSITE-ProRule" id="PRU01240"/>
    </source>
</evidence>
<keyword evidence="9" id="KW-1185">Reference proteome</keyword>
<evidence type="ECO:0000313" key="9">
    <source>
        <dbReference type="Proteomes" id="UP000005710"/>
    </source>
</evidence>
<dbReference type="PRINTS" id="PR00723">
    <property type="entry name" value="SUBTILISIN"/>
</dbReference>
<feature type="region of interest" description="Disordered" evidence="6">
    <location>
        <begin position="267"/>
        <end position="322"/>
    </location>
</feature>
<dbReference type="Proteomes" id="UP000005710">
    <property type="component" value="Unassembled WGS sequence"/>
</dbReference>
<feature type="active site" description="Charge relay system" evidence="5">
    <location>
        <position position="137"/>
    </location>
</feature>
<dbReference type="HOGENOM" id="CLU_267358_0_0_9"/>
<sequence length="1234" mass="126293">MAGWSEGARAQWLEALARGGQVALTLSPRAGRRAELERWIVQGGGQVLWTGRATPVLAARVPAAVVPRLLPLVEAIEVARRAGVAVPSAPSPGPETGTGSTSFERALHQANQEVLGAPALRSVHGVTGRGVRVAVIDTGVDPGLPAFQRHLVDYVDFTSAVPFVQRVERARAAGEAVLQQGQNPAWAAEGDVFLTGTARAGRAGGDGATLRWGNLQVRLPAWAAGTEVRLGWLDEANVGPGGTDLNGNGTARDRWLVVAYPWRGDRVPVPGGDHPGTGAAVDGGVEARQESGRGAATPAPGEGTAGGAGGTSSPAVHGPAVQGPAVQIDSDQDLNLAEETVLWPLAAGGPVAWLAPAQPSGQAAVQGGDGGTALVVTAADPGGILVNFGFDANGHGTRMASILAAAGTAYQGVAPGTGLMVLKALGSRGQGDWSQILAAVDYAVAQGADIISLSAESQTPGEELAVTERVLRQAMARGVLPVLAAGNGGPGLHTALALPADAGLVVGAFLPGAAADLLGDPAGERLLPYSAAGPARDGTPSPSLVGPGVTYTLVPAWQEELWPGGLAPDEGTSVAVPYIAGLAALLLEHARREAPQWPAAALAPVLQASARPLPGVPAAVQGFGVPEAAAAVERLAERRRAVGGGEAGPPSGTGWSITWLHRGRPYRGVVWEGAAPGVLTLAVGHGGGQPVTGRWTGTPPWARFPGPMPYPGGDGIYLPAQYDLPGRPGLYSALVRLEGGPSLPAGFLQTFVRPYLLDGDGLEVTGQVGRGQIERVFVEVPPGVTRLVVRVDRPGDGAEGAAAEQEGGSLNAWVYAPGGRLVRDSARDTGRLIGGPELPDWTVEIPSPEPGVWEVDLFFSTLSPVAFDRRASSFRVTVTAQGVAWEPRELEVRAPGAQGGRLWAGVTLVPYGRAVRGRVAGMGWDVPVETTARPVEGNRPEAARQLPPGPSSATEQTVGGAPGPAAGETASAAQPAAMAEERAQVMVLAGEPQPYGFDVPTGTALLEVQAGPVPRAGWRPRLYLYRVEGGAAEPVGDGRGEPVAVVADPPPGRYYAVVELEPTGAGAPSWDEPLDRDAGPLAIPLVLRRFRDGGGIRVSAGSVELAAGQPARIMALLDVPPGTGEPQGYLVLLDEAGAVGAPLPVRVRRGPPRLVVTALVPPLSPGVPARITLQVRDRTDGRLRDASLIVQGRLYTTAGGQVTLAWDGRSSGLVVRVLGAGEESVQVVPLPPAS</sequence>
<feature type="domain" description="Peptidase S8/S53" evidence="7">
    <location>
        <begin position="391"/>
        <end position="621"/>
    </location>
</feature>
<evidence type="ECO:0000256" key="1">
    <source>
        <dbReference type="ARBA" id="ARBA00011073"/>
    </source>
</evidence>
<evidence type="ECO:0000256" key="2">
    <source>
        <dbReference type="ARBA" id="ARBA00022670"/>
    </source>
</evidence>
<reference evidence="8" key="1">
    <citation type="submission" date="2010-10" db="EMBL/GenBank/DDBJ databases">
        <authorList>
            <consortium name="US DOE Joint Genome Institute (JGI-PGF)"/>
            <person name="Lucas S."/>
            <person name="Copeland A."/>
            <person name="Lapidus A."/>
            <person name="Bruce D."/>
            <person name="Goodwin L."/>
            <person name="Pitluck S."/>
            <person name="Kyrpides N."/>
            <person name="Mavromatis K."/>
            <person name="Detter J.C."/>
            <person name="Han C."/>
            <person name="Land M."/>
            <person name="Hauser L."/>
            <person name="Markowitz V."/>
            <person name="Cheng J.-F."/>
            <person name="Hugenholtz P."/>
            <person name="Woyke T."/>
            <person name="Wu D."/>
            <person name="Pukall R."/>
            <person name="Wahrenburg C."/>
            <person name="Brambilla E."/>
            <person name="Klenk H.-P."/>
            <person name="Eisen J.A."/>
        </authorList>
    </citation>
    <scope>NUCLEOTIDE SEQUENCE [LARGE SCALE GENOMIC DNA]</scope>
    <source>
        <strain evidence="8">DSM 13965</strain>
    </source>
</reference>
<dbReference type="InterPro" id="IPR000209">
    <property type="entry name" value="Peptidase_S8/S53_dom"/>
</dbReference>
<keyword evidence="2 5" id="KW-0645">Protease</keyword>
<comment type="caution">
    <text evidence="8">The sequence shown here is derived from an EMBL/GenBank/DDBJ whole genome shotgun (WGS) entry which is preliminary data.</text>
</comment>
<feature type="active site" description="Charge relay system" evidence="5">
    <location>
        <position position="395"/>
    </location>
</feature>
<evidence type="ECO:0000256" key="6">
    <source>
        <dbReference type="SAM" id="MobiDB-lite"/>
    </source>
</evidence>
<feature type="compositionally biased region" description="Low complexity" evidence="6">
    <location>
        <begin position="963"/>
        <end position="974"/>
    </location>
</feature>
<evidence type="ECO:0000313" key="8">
    <source>
        <dbReference type="EMBL" id="EKP94679.1"/>
    </source>
</evidence>
<organism evidence="8 9">
    <name type="scientific">Thermaerobacter subterraneus DSM 13965</name>
    <dbReference type="NCBI Taxonomy" id="867903"/>
    <lineage>
        <taxon>Bacteria</taxon>
        <taxon>Bacillati</taxon>
        <taxon>Bacillota</taxon>
        <taxon>Clostridia</taxon>
        <taxon>Eubacteriales</taxon>
        <taxon>Clostridiales Family XVII. Incertae Sedis</taxon>
        <taxon>Thermaerobacter</taxon>
    </lineage>
</organism>
<name>K6Q164_9FIRM</name>
<dbReference type="AlphaFoldDB" id="K6Q164"/>
<dbReference type="Pfam" id="PF00082">
    <property type="entry name" value="Peptidase_S8"/>
    <property type="match status" value="1"/>
</dbReference>
<dbReference type="Gene3D" id="3.40.50.200">
    <property type="entry name" value="Peptidase S8/S53 domain"/>
    <property type="match status" value="2"/>
</dbReference>
<dbReference type="PANTHER" id="PTHR43806">
    <property type="entry name" value="PEPTIDASE S8"/>
    <property type="match status" value="1"/>
</dbReference>
<reference evidence="8" key="2">
    <citation type="submission" date="2012-10" db="EMBL/GenBank/DDBJ databases">
        <title>Improved high-quality draft of Thermaerobacter subterraneus C21, DSM 13965.</title>
        <authorList>
            <consortium name="DOE Joint Genome Institute"/>
            <person name="Eisen J."/>
            <person name="Huntemann M."/>
            <person name="Wei C.-L."/>
            <person name="Han J."/>
            <person name="Detter J.C."/>
            <person name="Han C."/>
            <person name="Tapia R."/>
            <person name="Chen A."/>
            <person name="Kyrpides N."/>
            <person name="Mavromatis K."/>
            <person name="Markowitz V."/>
            <person name="Szeto E."/>
            <person name="Ivanova N."/>
            <person name="Mikhailova N."/>
            <person name="Ovchinnikova G."/>
            <person name="Pagani I."/>
            <person name="Pati A."/>
            <person name="Goodwin L."/>
            <person name="Nordberg H.P."/>
            <person name="Cantor M.N."/>
            <person name="Hua S.X."/>
            <person name="Woyke T."/>
            <person name="Eisen J."/>
            <person name="Klenk H.-P."/>
        </authorList>
    </citation>
    <scope>NUCLEOTIDE SEQUENCE [LARGE SCALE GENOMIC DNA]</scope>
    <source>
        <strain evidence="8">DSM 13965</strain>
    </source>
</reference>
<dbReference type="InterPro" id="IPR023828">
    <property type="entry name" value="Peptidase_S8_Ser-AS"/>
</dbReference>
<evidence type="ECO:0000259" key="7">
    <source>
        <dbReference type="Pfam" id="PF00082"/>
    </source>
</evidence>
<comment type="similarity">
    <text evidence="1 5">Belongs to the peptidase S8 family.</text>
</comment>
<dbReference type="EMBL" id="AENY02000003">
    <property type="protein sequence ID" value="EKP94679.1"/>
    <property type="molecule type" value="Genomic_DNA"/>
</dbReference>
<keyword evidence="3 5" id="KW-0378">Hydrolase</keyword>
<feature type="active site" description="Charge relay system" evidence="5">
    <location>
        <position position="573"/>
    </location>
</feature>
<dbReference type="GO" id="GO:0006508">
    <property type="term" value="P:proteolysis"/>
    <property type="evidence" value="ECO:0007669"/>
    <property type="project" value="UniProtKB-KW"/>
</dbReference>
<evidence type="ECO:0000256" key="4">
    <source>
        <dbReference type="ARBA" id="ARBA00022825"/>
    </source>
</evidence>
<accession>K6Q164</accession>
<feature type="region of interest" description="Disordered" evidence="6">
    <location>
        <begin position="930"/>
        <end position="974"/>
    </location>
</feature>
<protein>
    <submittedName>
        <fullName evidence="8">Subtilisin-like serine protease</fullName>
    </submittedName>
</protein>
<proteinExistence type="inferred from homology"/>
<dbReference type="InterPro" id="IPR050131">
    <property type="entry name" value="Peptidase_S8_subtilisin-like"/>
</dbReference>
<dbReference type="PANTHER" id="PTHR43806:SF11">
    <property type="entry name" value="CEREVISIN-RELATED"/>
    <property type="match status" value="1"/>
</dbReference>
<dbReference type="STRING" id="867903.ThesuDRAFT_02420"/>
<keyword evidence="4 5" id="KW-0720">Serine protease</keyword>